<dbReference type="GO" id="GO:0065002">
    <property type="term" value="P:intracellular protein transmembrane transport"/>
    <property type="evidence" value="ECO:0007669"/>
    <property type="project" value="TreeGrafter"/>
</dbReference>
<evidence type="ECO:0000256" key="3">
    <source>
        <dbReference type="ARBA" id="ARBA00022989"/>
    </source>
</evidence>
<reference evidence="7" key="1">
    <citation type="journal article" date="2020" name="mSystems">
        <title>Genome- and Community-Level Interaction Insights into Carbon Utilization and Element Cycling Functions of Hydrothermarchaeota in Hydrothermal Sediment.</title>
        <authorList>
            <person name="Zhou Z."/>
            <person name="Liu Y."/>
            <person name="Xu W."/>
            <person name="Pan J."/>
            <person name="Luo Z.H."/>
            <person name="Li M."/>
        </authorList>
    </citation>
    <scope>NUCLEOTIDE SEQUENCE [LARGE SCALE GENOMIC DNA]</scope>
    <source>
        <strain evidence="7">SpSt-853</strain>
    </source>
</reference>
<sequence>MTEMSFLEHLQELRQRLIVCIVALFIGAAAAWPLSSTVQRFIQRPLTEPSVVQKLQYHVASWAHRKFPDLSRRLGLDPQPPQVTPHKLNYMAPLEPFFVQMRVSLITGFALAFPVILYQLWLFFAPALYPHEKKYVYIFLPFGTVAFLLGDLFFLYLVWPLIISFSLAYESELLFSMLNLSQYVNFCLRLLLLFGLVFELPLVILVLNRLGVVTADFLRRQRRLAVLLSALVAAFHADVVTMTVVAIPIYAMYEISILVIRLFGRESQEEPAVAPDAAKAPGLEPPMPSQPRGPAG</sequence>
<gene>
    <name evidence="5 7" type="primary">tatC</name>
    <name evidence="7" type="ORF">ENW48_06595</name>
</gene>
<dbReference type="GO" id="GO:0033281">
    <property type="term" value="C:TAT protein transport complex"/>
    <property type="evidence" value="ECO:0007669"/>
    <property type="project" value="UniProtKB-UniRule"/>
</dbReference>
<name>A0A7C5ALU6_9BACT</name>
<feature type="region of interest" description="Disordered" evidence="6">
    <location>
        <begin position="272"/>
        <end position="296"/>
    </location>
</feature>
<feature type="transmembrane region" description="Helical" evidence="5">
    <location>
        <begin position="227"/>
        <end position="253"/>
    </location>
</feature>
<evidence type="ECO:0000256" key="5">
    <source>
        <dbReference type="HAMAP-Rule" id="MF_00902"/>
    </source>
</evidence>
<proteinExistence type="inferred from homology"/>
<dbReference type="GO" id="GO:0009977">
    <property type="term" value="F:proton motive force dependent protein transmembrane transporter activity"/>
    <property type="evidence" value="ECO:0007669"/>
    <property type="project" value="TreeGrafter"/>
</dbReference>
<comment type="subunit">
    <text evidence="5">Forms a complex with TatA.</text>
</comment>
<evidence type="ECO:0000256" key="1">
    <source>
        <dbReference type="ARBA" id="ARBA00004141"/>
    </source>
</evidence>
<evidence type="ECO:0000256" key="2">
    <source>
        <dbReference type="ARBA" id="ARBA00022692"/>
    </source>
</evidence>
<dbReference type="HAMAP" id="MF_00902">
    <property type="entry name" value="TatC"/>
    <property type="match status" value="1"/>
</dbReference>
<dbReference type="InterPro" id="IPR002033">
    <property type="entry name" value="TatC"/>
</dbReference>
<comment type="function">
    <text evidence="5">Part of the twin-arginine translocation (Tat) system that transports large folded proteins containing a characteristic twin-arginine motif in their signal peptide across membranes.</text>
</comment>
<accession>A0A7C5ALU6</accession>
<keyword evidence="5" id="KW-0653">Protein transport</keyword>
<comment type="similarity">
    <text evidence="5">Belongs to the TatC family.</text>
</comment>
<dbReference type="PRINTS" id="PR01840">
    <property type="entry name" value="TATCFAMILY"/>
</dbReference>
<keyword evidence="5" id="KW-0813">Transport</keyword>
<protein>
    <recommendedName>
        <fullName evidence="5">Sec-independent protein translocase protein TatC</fullName>
    </recommendedName>
</protein>
<dbReference type="NCBIfam" id="TIGR00945">
    <property type="entry name" value="tatC"/>
    <property type="match status" value="1"/>
</dbReference>
<keyword evidence="3 5" id="KW-1133">Transmembrane helix</keyword>
<feature type="transmembrane region" description="Helical" evidence="5">
    <location>
        <begin position="183"/>
        <end position="207"/>
    </location>
</feature>
<dbReference type="EMBL" id="DTKJ01000044">
    <property type="protein sequence ID" value="HGZ11871.1"/>
    <property type="molecule type" value="Genomic_DNA"/>
</dbReference>
<evidence type="ECO:0000313" key="7">
    <source>
        <dbReference type="EMBL" id="HGZ11871.1"/>
    </source>
</evidence>
<evidence type="ECO:0000256" key="4">
    <source>
        <dbReference type="ARBA" id="ARBA00023136"/>
    </source>
</evidence>
<dbReference type="PANTHER" id="PTHR30371">
    <property type="entry name" value="SEC-INDEPENDENT PROTEIN TRANSLOCASE PROTEIN TATC"/>
    <property type="match status" value="1"/>
</dbReference>
<dbReference type="Pfam" id="PF00902">
    <property type="entry name" value="TatC"/>
    <property type="match status" value="1"/>
</dbReference>
<dbReference type="PANTHER" id="PTHR30371:SF0">
    <property type="entry name" value="SEC-INDEPENDENT PROTEIN TRANSLOCASE PROTEIN TATC, CHLOROPLASTIC-RELATED"/>
    <property type="match status" value="1"/>
</dbReference>
<keyword evidence="5" id="KW-1003">Cell membrane</keyword>
<keyword evidence="5" id="KW-0811">Translocation</keyword>
<comment type="caution">
    <text evidence="7">The sequence shown here is derived from an EMBL/GenBank/DDBJ whole genome shotgun (WGS) entry which is preliminary data.</text>
</comment>
<keyword evidence="4 5" id="KW-0472">Membrane</keyword>
<comment type="caution">
    <text evidence="5">Lacks conserved residue(s) required for the propagation of feature annotation.</text>
</comment>
<keyword evidence="2 5" id="KW-0812">Transmembrane</keyword>
<feature type="compositionally biased region" description="Pro residues" evidence="6">
    <location>
        <begin position="283"/>
        <end position="296"/>
    </location>
</feature>
<organism evidence="7">
    <name type="scientific">Desulfobacca acetoxidans</name>
    <dbReference type="NCBI Taxonomy" id="60893"/>
    <lineage>
        <taxon>Bacteria</taxon>
        <taxon>Pseudomonadati</taxon>
        <taxon>Thermodesulfobacteriota</taxon>
        <taxon>Desulfobaccia</taxon>
        <taxon>Desulfobaccales</taxon>
        <taxon>Desulfobaccaceae</taxon>
        <taxon>Desulfobacca</taxon>
    </lineage>
</organism>
<feature type="transmembrane region" description="Helical" evidence="5">
    <location>
        <begin position="103"/>
        <end position="124"/>
    </location>
</feature>
<dbReference type="AlphaFoldDB" id="A0A7C5ALU6"/>
<evidence type="ECO:0000256" key="6">
    <source>
        <dbReference type="SAM" id="MobiDB-lite"/>
    </source>
</evidence>
<feature type="transmembrane region" description="Helical" evidence="5">
    <location>
        <begin position="136"/>
        <end position="163"/>
    </location>
</feature>
<comment type="subcellular location">
    <subcellularLocation>
        <location evidence="5">Cell membrane</location>
        <topology evidence="5">Multi-pass membrane protein</topology>
    </subcellularLocation>
    <subcellularLocation>
        <location evidence="1">Membrane</location>
        <topology evidence="1">Multi-pass membrane protein</topology>
    </subcellularLocation>
</comment>
<dbReference type="GO" id="GO:0043953">
    <property type="term" value="P:protein transport by the Tat complex"/>
    <property type="evidence" value="ECO:0007669"/>
    <property type="project" value="UniProtKB-UniRule"/>
</dbReference>
<feature type="transmembrane region" description="Helical" evidence="5">
    <location>
        <begin position="17"/>
        <end position="35"/>
    </location>
</feature>